<protein>
    <submittedName>
        <fullName evidence="1">Uncharacterized protein</fullName>
    </submittedName>
</protein>
<gene>
    <name evidence="1" type="ORF">OCV43_02115</name>
</gene>
<dbReference type="Proteomes" id="UP001209666">
    <property type="component" value="Unassembled WGS sequence"/>
</dbReference>
<dbReference type="EMBL" id="JAOQKI010000002">
    <property type="protein sequence ID" value="MCU6716071.1"/>
    <property type="molecule type" value="Genomic_DNA"/>
</dbReference>
<name>A0ABT2SAX0_9FIRM</name>
<evidence type="ECO:0000313" key="1">
    <source>
        <dbReference type="EMBL" id="MCU6716071.1"/>
    </source>
</evidence>
<proteinExistence type="predicted"/>
<keyword evidence="2" id="KW-1185">Reference proteome</keyword>
<dbReference type="RefSeq" id="WP_262623296.1">
    <property type="nucleotide sequence ID" value="NZ_JAOQKI010000002.1"/>
</dbReference>
<accession>A0ABT2SAX0</accession>
<evidence type="ECO:0000313" key="2">
    <source>
        <dbReference type="Proteomes" id="UP001209666"/>
    </source>
</evidence>
<organism evidence="1 2">
    <name type="scientific">Roseburia amylophila</name>
    <dbReference type="NCBI Taxonomy" id="2981794"/>
    <lineage>
        <taxon>Bacteria</taxon>
        <taxon>Bacillati</taxon>
        <taxon>Bacillota</taxon>
        <taxon>Clostridia</taxon>
        <taxon>Lachnospirales</taxon>
        <taxon>Lachnospiraceae</taxon>
        <taxon>Roseburia</taxon>
    </lineage>
</organism>
<sequence length="62" mass="7406">MKKDLLRPNCYMQIVDGQIRSFADSTEKKLRKAHNLRKMYQAGRLMENMKLHLKKILERALC</sequence>
<reference evidence="1 2" key="1">
    <citation type="journal article" date="2021" name="ISME Commun">
        <title>Automated analysis of genomic sequences facilitates high-throughput and comprehensive description of bacteria.</title>
        <authorList>
            <person name="Hitch T.C.A."/>
        </authorList>
    </citation>
    <scope>NUCLEOTIDE SEQUENCE [LARGE SCALE GENOMIC DNA]</scope>
    <source>
        <strain evidence="1 2">Sanger_19</strain>
    </source>
</reference>
<comment type="caution">
    <text evidence="1">The sequence shown here is derived from an EMBL/GenBank/DDBJ whole genome shotgun (WGS) entry which is preliminary data.</text>
</comment>